<evidence type="ECO:0000313" key="4">
    <source>
        <dbReference type="Proteomes" id="UP000521922"/>
    </source>
</evidence>
<dbReference type="PANTHER" id="PTHR43639">
    <property type="entry name" value="OXIDOREDUCTASE, SHORT-CHAIN DEHYDROGENASE/REDUCTASE FAMILY (AFU_ORTHOLOGUE AFUA_5G02870)"/>
    <property type="match status" value="1"/>
</dbReference>
<evidence type="ECO:0000313" key="3">
    <source>
        <dbReference type="EMBL" id="NYD23303.1"/>
    </source>
</evidence>
<dbReference type="PRINTS" id="PR00080">
    <property type="entry name" value="SDRFAMILY"/>
</dbReference>
<protein>
    <submittedName>
        <fullName evidence="3">NAD(P)-dependent dehydrogenase (Short-subunit alcohol dehydrogenase family)</fullName>
    </submittedName>
</protein>
<dbReference type="Proteomes" id="UP000521922">
    <property type="component" value="Unassembled WGS sequence"/>
</dbReference>
<keyword evidence="2" id="KW-0560">Oxidoreductase</keyword>
<name>A0A7Y9J1Q7_9ACTN</name>
<comment type="similarity">
    <text evidence="1">Belongs to the short-chain dehydrogenases/reductases (SDR) family.</text>
</comment>
<comment type="caution">
    <text evidence="3">The sequence shown here is derived from an EMBL/GenBank/DDBJ whole genome shotgun (WGS) entry which is preliminary data.</text>
</comment>
<dbReference type="EMBL" id="JACCBB010000001">
    <property type="protein sequence ID" value="NYD23303.1"/>
    <property type="molecule type" value="Genomic_DNA"/>
</dbReference>
<dbReference type="AlphaFoldDB" id="A0A7Y9J1Q7"/>
<accession>A0A7Y9J1Q7</accession>
<evidence type="ECO:0000256" key="2">
    <source>
        <dbReference type="ARBA" id="ARBA00023002"/>
    </source>
</evidence>
<gene>
    <name evidence="3" type="ORF">BJ968_002843</name>
</gene>
<dbReference type="PRINTS" id="PR00081">
    <property type="entry name" value="GDHRDH"/>
</dbReference>
<dbReference type="CDD" id="cd05233">
    <property type="entry name" value="SDR_c"/>
    <property type="match status" value="1"/>
</dbReference>
<dbReference type="GO" id="GO:0016491">
    <property type="term" value="F:oxidoreductase activity"/>
    <property type="evidence" value="ECO:0007669"/>
    <property type="project" value="UniProtKB-KW"/>
</dbReference>
<keyword evidence="4" id="KW-1185">Reference proteome</keyword>
<sequence length="250" mass="25777">MPVRPSFVVTGAARGVGRVIAERLTRDGPVVVDVTGDLSGDLARRHDDVHLLTGDAGDPAVAVRAAERAEALGPLSGWVNNAAVFCDATLLSAGVEDIERAVTANLVLALTGCHTAVNHYRRHDRPGAIVNVSSHQAQRPVRGALPYATAKAAVEGLTRAVAVDHGPDGIRTNAVALGSITTTRYEQHLAAHPEVAQQMAALHPLGRVGTPAEVADVVAFLLSPGAGFVNGAVVPVDGGRAAHGQDPEAR</sequence>
<organism evidence="3 4">
    <name type="scientific">Kineococcus aurantiacus</name>
    <dbReference type="NCBI Taxonomy" id="37633"/>
    <lineage>
        <taxon>Bacteria</taxon>
        <taxon>Bacillati</taxon>
        <taxon>Actinomycetota</taxon>
        <taxon>Actinomycetes</taxon>
        <taxon>Kineosporiales</taxon>
        <taxon>Kineosporiaceae</taxon>
        <taxon>Kineococcus</taxon>
    </lineage>
</organism>
<dbReference type="RefSeq" id="WP_218885061.1">
    <property type="nucleotide sequence ID" value="NZ_BAAAGN010000010.1"/>
</dbReference>
<reference evidence="3 4" key="1">
    <citation type="submission" date="2020-07" db="EMBL/GenBank/DDBJ databases">
        <title>Sequencing the genomes of 1000 actinobacteria strains.</title>
        <authorList>
            <person name="Klenk H.-P."/>
        </authorList>
    </citation>
    <scope>NUCLEOTIDE SEQUENCE [LARGE SCALE GENOMIC DNA]</scope>
    <source>
        <strain evidence="3 4">DSM 7487</strain>
    </source>
</reference>
<proteinExistence type="inferred from homology"/>
<dbReference type="PANTHER" id="PTHR43639:SF1">
    <property type="entry name" value="SHORT-CHAIN DEHYDROGENASE_REDUCTASE FAMILY PROTEIN"/>
    <property type="match status" value="1"/>
</dbReference>
<dbReference type="SUPFAM" id="SSF51735">
    <property type="entry name" value="NAD(P)-binding Rossmann-fold domains"/>
    <property type="match status" value="1"/>
</dbReference>
<dbReference type="Pfam" id="PF13561">
    <property type="entry name" value="adh_short_C2"/>
    <property type="match status" value="1"/>
</dbReference>
<dbReference type="InterPro" id="IPR002347">
    <property type="entry name" value="SDR_fam"/>
</dbReference>
<dbReference type="InterPro" id="IPR036291">
    <property type="entry name" value="NAD(P)-bd_dom_sf"/>
</dbReference>
<dbReference type="PROSITE" id="PS00061">
    <property type="entry name" value="ADH_SHORT"/>
    <property type="match status" value="1"/>
</dbReference>
<dbReference type="InterPro" id="IPR020904">
    <property type="entry name" value="Sc_DH/Rdtase_CS"/>
</dbReference>
<dbReference type="Gene3D" id="3.40.50.720">
    <property type="entry name" value="NAD(P)-binding Rossmann-like Domain"/>
    <property type="match status" value="1"/>
</dbReference>
<evidence type="ECO:0000256" key="1">
    <source>
        <dbReference type="ARBA" id="ARBA00006484"/>
    </source>
</evidence>